<feature type="domain" description="Peptidase M20 dimerisation" evidence="5">
    <location>
        <begin position="248"/>
        <end position="346"/>
    </location>
</feature>
<dbReference type="PANTHER" id="PTHR32494">
    <property type="entry name" value="ALLANTOATE DEIMINASE-RELATED"/>
    <property type="match status" value="1"/>
</dbReference>
<proteinExistence type="inferred from homology"/>
<gene>
    <name evidence="6" type="ORF">DDQ50_13995</name>
</gene>
<dbReference type="PIRSF" id="PIRSF001235">
    <property type="entry name" value="Amidase_carbamoylase"/>
    <property type="match status" value="1"/>
</dbReference>
<feature type="binding site" evidence="3">
    <location>
        <position position="127"/>
    </location>
    <ligand>
        <name>Zn(2+)</name>
        <dbReference type="ChEBI" id="CHEBI:29105"/>
        <label>1</label>
    </ligand>
</feature>
<feature type="binding site" evidence="3">
    <location>
        <position position="225"/>
    </location>
    <ligand>
        <name>Zn(2+)</name>
        <dbReference type="ChEBI" id="CHEBI:29105"/>
        <label>1</label>
    </ligand>
</feature>
<accession>A0A2V1HR15</accession>
<protein>
    <submittedName>
        <fullName evidence="6">Zn-dependent hydrolase</fullName>
    </submittedName>
</protein>
<organism evidence="6 7">
    <name type="scientific">Amnibacterium flavum</name>
    <dbReference type="NCBI Taxonomy" id="2173173"/>
    <lineage>
        <taxon>Bacteria</taxon>
        <taxon>Bacillati</taxon>
        <taxon>Actinomycetota</taxon>
        <taxon>Actinomycetes</taxon>
        <taxon>Micrococcales</taxon>
        <taxon>Microbacteriaceae</taxon>
        <taxon>Amnibacterium</taxon>
    </lineage>
</organism>
<name>A0A2V1HR15_9MICO</name>
<keyword evidence="3" id="KW-0479">Metal-binding</keyword>
<feature type="binding site" evidence="3">
    <location>
        <position position="162"/>
    </location>
    <ligand>
        <name>Zn(2+)</name>
        <dbReference type="ChEBI" id="CHEBI:29105"/>
        <label>2</label>
    </ligand>
</feature>
<dbReference type="Proteomes" id="UP000244893">
    <property type="component" value="Unassembled WGS sequence"/>
</dbReference>
<dbReference type="Gene3D" id="3.40.630.10">
    <property type="entry name" value="Zn peptidases"/>
    <property type="match status" value="1"/>
</dbReference>
<dbReference type="NCBIfam" id="TIGR01879">
    <property type="entry name" value="hydantase"/>
    <property type="match status" value="1"/>
</dbReference>
<reference evidence="6 7" key="1">
    <citation type="submission" date="2018-05" db="EMBL/GenBank/DDBJ databases">
        <title>Amnibacterium sp. M8JJ-5, whole genome shotgun sequence.</title>
        <authorList>
            <person name="Tuo L."/>
        </authorList>
    </citation>
    <scope>NUCLEOTIDE SEQUENCE [LARGE SCALE GENOMIC DNA]</scope>
    <source>
        <strain evidence="6 7">M8JJ-5</strain>
    </source>
</reference>
<dbReference type="GO" id="GO:0046872">
    <property type="term" value="F:metal ion binding"/>
    <property type="evidence" value="ECO:0007669"/>
    <property type="project" value="UniProtKB-KW"/>
</dbReference>
<dbReference type="SUPFAM" id="SSF55031">
    <property type="entry name" value="Bacterial exopeptidase dimerisation domain"/>
    <property type="match status" value="1"/>
</dbReference>
<evidence type="ECO:0000259" key="5">
    <source>
        <dbReference type="Pfam" id="PF07687"/>
    </source>
</evidence>
<feature type="binding site" evidence="3">
    <location>
        <position position="127"/>
    </location>
    <ligand>
        <name>Zn(2+)</name>
        <dbReference type="ChEBI" id="CHEBI:29105"/>
        <label>2</label>
    </ligand>
</feature>
<feature type="binding site" evidence="3">
    <location>
        <position position="417"/>
    </location>
    <ligand>
        <name>Zn(2+)</name>
        <dbReference type="ChEBI" id="CHEBI:29105"/>
        <label>2</label>
    </ligand>
</feature>
<dbReference type="OrthoDB" id="9808195at2"/>
<dbReference type="EMBL" id="QEOP01000002">
    <property type="protein sequence ID" value="PVZ94781.1"/>
    <property type="molecule type" value="Genomic_DNA"/>
</dbReference>
<dbReference type="GO" id="GO:0016813">
    <property type="term" value="F:hydrolase activity, acting on carbon-nitrogen (but not peptide) bonds, in linear amidines"/>
    <property type="evidence" value="ECO:0007669"/>
    <property type="project" value="InterPro"/>
</dbReference>
<evidence type="ECO:0000256" key="1">
    <source>
        <dbReference type="ARBA" id="ARBA00006153"/>
    </source>
</evidence>
<evidence type="ECO:0000256" key="2">
    <source>
        <dbReference type="ARBA" id="ARBA00022801"/>
    </source>
</evidence>
<comment type="similarity">
    <text evidence="1">Belongs to the peptidase M20 family.</text>
</comment>
<sequence length="444" mass="45983">MAALPRLGRRGGLHRSREGGSSGVEVTDGGERGLTVDGDRLVADLERLAEFGVNEAGGIDRTSFSAADLAARQWLIARCEEAGLEVAVDGIGNIVVSSPDLEAGLADQAPVWTGSHIDAVPNGGRFDGPLGSLAAIECLRRLHEERVPLARPVRAVVYTDEEGNYAHLFGSSALTRGFSVAELSNLVGRDGDRFADTFAASGGDLDAAAEVRLAPGALHATVELHIEQGPLLERQGIQIGVVTGIVAIGGGAVRFTGQADHAGTTPMIGRRDSVVAAAEFITLLPALAPRVGPAAVVTTGIVRAEPGGSNVIAEAAEVVVDYRDPSTDNARELEALIAAVADEVASRHGSRVETHWEDIVPAAPLHSEVRDAIRASAEQLGYSSVDIASGAGHDSQNLATLAPTGMIFVPSTGGRSHSPAEHTPWPDVVRGADTLLGTVIRLAS</sequence>
<dbReference type="InterPro" id="IPR011650">
    <property type="entry name" value="Peptidase_M20_dimer"/>
</dbReference>
<evidence type="ECO:0000256" key="3">
    <source>
        <dbReference type="PIRSR" id="PIRSR001235-1"/>
    </source>
</evidence>
<feature type="region of interest" description="Disordered" evidence="4">
    <location>
        <begin position="1"/>
        <end position="32"/>
    </location>
</feature>
<dbReference type="InterPro" id="IPR002933">
    <property type="entry name" value="Peptidase_M20"/>
</dbReference>
<dbReference type="Pfam" id="PF01546">
    <property type="entry name" value="Peptidase_M20"/>
    <property type="match status" value="1"/>
</dbReference>
<dbReference type="Gene3D" id="3.30.70.360">
    <property type="match status" value="1"/>
</dbReference>
<feature type="binding site" evidence="3">
    <location>
        <position position="116"/>
    </location>
    <ligand>
        <name>Zn(2+)</name>
        <dbReference type="ChEBI" id="CHEBI:29105"/>
        <label>1</label>
    </ligand>
</feature>
<dbReference type="AlphaFoldDB" id="A0A2V1HR15"/>
<comment type="cofactor">
    <cofactor evidence="3">
        <name>Zn(2+)</name>
        <dbReference type="ChEBI" id="CHEBI:29105"/>
    </cofactor>
    <text evidence="3">Binds 2 Zn(2+) ions per subunit.</text>
</comment>
<dbReference type="InterPro" id="IPR010158">
    <property type="entry name" value="Amidase_Cbmase"/>
</dbReference>
<keyword evidence="3" id="KW-0862">Zinc</keyword>
<dbReference type="InterPro" id="IPR036264">
    <property type="entry name" value="Bact_exopeptidase_dim_dom"/>
</dbReference>
<dbReference type="PANTHER" id="PTHR32494:SF5">
    <property type="entry name" value="ALLANTOATE AMIDOHYDROLASE"/>
    <property type="match status" value="1"/>
</dbReference>
<dbReference type="CDD" id="cd03884">
    <property type="entry name" value="M20_bAS"/>
    <property type="match status" value="1"/>
</dbReference>
<comment type="caution">
    <text evidence="6">The sequence shown here is derived from an EMBL/GenBank/DDBJ whole genome shotgun (WGS) entry which is preliminary data.</text>
</comment>
<dbReference type="SUPFAM" id="SSF53187">
    <property type="entry name" value="Zn-dependent exopeptidases"/>
    <property type="match status" value="1"/>
</dbReference>
<dbReference type="Pfam" id="PF07687">
    <property type="entry name" value="M20_dimer"/>
    <property type="match status" value="1"/>
</dbReference>
<evidence type="ECO:0000313" key="7">
    <source>
        <dbReference type="Proteomes" id="UP000244893"/>
    </source>
</evidence>
<evidence type="ECO:0000313" key="6">
    <source>
        <dbReference type="EMBL" id="PVZ94781.1"/>
    </source>
</evidence>
<keyword evidence="2 6" id="KW-0378">Hydrolase</keyword>
<evidence type="ECO:0000256" key="4">
    <source>
        <dbReference type="SAM" id="MobiDB-lite"/>
    </source>
</evidence>
<keyword evidence="7" id="KW-1185">Reference proteome</keyword>